<name>A0A1I0GA12_9PROT</name>
<reference evidence="2 3" key="1">
    <citation type="submission" date="2016-10" db="EMBL/GenBank/DDBJ databases">
        <authorList>
            <person name="de Groot N.N."/>
        </authorList>
    </citation>
    <scope>NUCLEOTIDE SEQUENCE [LARGE SCALE GENOMIC DNA]</scope>
    <source>
        <strain evidence="2 3">Nl7</strain>
    </source>
</reference>
<evidence type="ECO:0000313" key="2">
    <source>
        <dbReference type="EMBL" id="SET67701.1"/>
    </source>
</evidence>
<dbReference type="EMBL" id="FOHI01000012">
    <property type="protein sequence ID" value="SET67701.1"/>
    <property type="molecule type" value="Genomic_DNA"/>
</dbReference>
<evidence type="ECO:0000313" key="3">
    <source>
        <dbReference type="Proteomes" id="UP000183339"/>
    </source>
</evidence>
<keyword evidence="1" id="KW-0812">Transmembrane</keyword>
<evidence type="ECO:0000256" key="1">
    <source>
        <dbReference type="SAM" id="Phobius"/>
    </source>
</evidence>
<feature type="transmembrane region" description="Helical" evidence="1">
    <location>
        <begin position="34"/>
        <end position="54"/>
    </location>
</feature>
<proteinExistence type="predicted"/>
<gene>
    <name evidence="2" type="ORF">SAMN05216412_11253</name>
</gene>
<feature type="transmembrane region" description="Helical" evidence="1">
    <location>
        <begin position="75"/>
        <end position="95"/>
    </location>
</feature>
<dbReference type="Proteomes" id="UP000183339">
    <property type="component" value="Unassembled WGS sequence"/>
</dbReference>
<keyword evidence="1" id="KW-1133">Transmembrane helix</keyword>
<sequence>MRNYLKTLLFFSAFSPVLFTLAYVQYDLHGFRAAVIYLLVTGALGTAIPIWILMLIIKSSELISFNAKKVESNDFMLFVFVAGYFMPIINHGVNLDFTKSAFMALIFFSLFWFINNIPAHPVLRLIKYRFYKVESSTGMVYTLISKKEITDPKNIRYVKKISNWMLIEVSNAK</sequence>
<protein>
    <submittedName>
        <fullName evidence="2">Uncharacterized protein</fullName>
    </submittedName>
</protein>
<accession>A0A1I0GA12</accession>
<feature type="transmembrane region" description="Helical" evidence="1">
    <location>
        <begin position="101"/>
        <end position="123"/>
    </location>
</feature>
<keyword evidence="1" id="KW-0472">Membrane</keyword>
<dbReference type="AlphaFoldDB" id="A0A1I0GA12"/>
<organism evidence="2 3">
    <name type="scientific">Nitrosospira multiformis</name>
    <dbReference type="NCBI Taxonomy" id="1231"/>
    <lineage>
        <taxon>Bacteria</taxon>
        <taxon>Pseudomonadati</taxon>
        <taxon>Pseudomonadota</taxon>
        <taxon>Betaproteobacteria</taxon>
        <taxon>Nitrosomonadales</taxon>
        <taxon>Nitrosomonadaceae</taxon>
        <taxon>Nitrosospira</taxon>
    </lineage>
</organism>